<accession>A0A7R8ZNN8</accession>
<dbReference type="EMBL" id="OB663425">
    <property type="protein sequence ID" value="CAD7231355.1"/>
    <property type="molecule type" value="Genomic_DNA"/>
</dbReference>
<sequence length="81" mass="9102">MLKGIPKEQNIFEYSRCNWDHPASPLMPVTRELNLQSARTGDVFVLVHRPDKIISALVLRDKPSRMESALLTLANDSIAGK</sequence>
<dbReference type="AlphaFoldDB" id="A0A7R8ZNN8"/>
<proteinExistence type="predicted"/>
<organism evidence="1">
    <name type="scientific">Cyprideis torosa</name>
    <dbReference type="NCBI Taxonomy" id="163714"/>
    <lineage>
        <taxon>Eukaryota</taxon>
        <taxon>Metazoa</taxon>
        <taxon>Ecdysozoa</taxon>
        <taxon>Arthropoda</taxon>
        <taxon>Crustacea</taxon>
        <taxon>Oligostraca</taxon>
        <taxon>Ostracoda</taxon>
        <taxon>Podocopa</taxon>
        <taxon>Podocopida</taxon>
        <taxon>Cytherocopina</taxon>
        <taxon>Cytheroidea</taxon>
        <taxon>Cytherideidae</taxon>
        <taxon>Cyprideis</taxon>
    </lineage>
</organism>
<evidence type="ECO:0000313" key="1">
    <source>
        <dbReference type="EMBL" id="CAD7231355.1"/>
    </source>
</evidence>
<dbReference type="OrthoDB" id="9995210at2759"/>
<protein>
    <submittedName>
        <fullName evidence="1">Uncharacterized protein</fullName>
    </submittedName>
</protein>
<reference evidence="1" key="1">
    <citation type="submission" date="2020-11" db="EMBL/GenBank/DDBJ databases">
        <authorList>
            <person name="Tran Van P."/>
        </authorList>
    </citation>
    <scope>NUCLEOTIDE SEQUENCE</scope>
</reference>
<gene>
    <name evidence="1" type="ORF">CTOB1V02_LOCUS9203</name>
</gene>
<name>A0A7R8ZNN8_9CRUS</name>